<evidence type="ECO:0000256" key="1">
    <source>
        <dbReference type="SAM" id="Coils"/>
    </source>
</evidence>
<dbReference type="VEuPathDB" id="FungiDB:KRP22_2165"/>
<reference evidence="2" key="2">
    <citation type="submission" date="2015-06" db="UniProtKB">
        <authorList>
            <consortium name="EnsemblProtists"/>
        </authorList>
    </citation>
    <scope>IDENTIFICATION</scope>
    <source>
        <strain evidence="2">Pr102</strain>
    </source>
</reference>
<dbReference type="HOGENOM" id="CLU_017605_0_0_1"/>
<keyword evidence="3" id="KW-1185">Reference proteome</keyword>
<proteinExistence type="predicted"/>
<evidence type="ECO:0000313" key="3">
    <source>
        <dbReference type="Proteomes" id="UP000005238"/>
    </source>
</evidence>
<dbReference type="Proteomes" id="UP000005238">
    <property type="component" value="Unassembled WGS sequence"/>
</dbReference>
<feature type="coiled-coil region" evidence="1">
    <location>
        <begin position="237"/>
        <end position="268"/>
    </location>
</feature>
<dbReference type="eggNOG" id="ENOG502SJ9M">
    <property type="taxonomic scope" value="Eukaryota"/>
</dbReference>
<evidence type="ECO:0000313" key="2">
    <source>
        <dbReference type="EnsemblProtists" id="Phyra96926"/>
    </source>
</evidence>
<dbReference type="AlphaFoldDB" id="H3HE98"/>
<feature type="coiled-coil region" evidence="1">
    <location>
        <begin position="297"/>
        <end position="356"/>
    </location>
</feature>
<protein>
    <submittedName>
        <fullName evidence="2">Uncharacterized protein</fullName>
    </submittedName>
</protein>
<sequence length="553" mass="62768">MLDTTDVVEDAPASQDAKTLVPMSLSLVAKKEKILQTEVAKLEKVLTQRNEVLCGLRESHEYLLTTNGQLQERSRLRREKLVALRMVLEADHERDGADELGLCDSIGMNELDATAEKCDVLKDILLGLTDKHTALEQSCMGLEERTALHTETLSVKREQLKQVQGTLLFLHEDIHSTRWNFENDQAELTEVNKRLNVVSQNSQSETATLEKIDDALRMEKVTVEDLQTVWQNCQDMVHEEHRQLAVMNEEVKSERRELQKSLESNGEDVTSAKFFKRELALRRKQEIDMLAVTQSSIKAKDEQLAWLERQRVHLENECNEASTAQAADETAYQALLEEHKDAMAALGTQTKDAEKRIKITERAISARNKKVVAINKKVAQKTKVLAEWKARIGAKQEEVAKSAVTQELVDADALSAQEALNQELRLLERSQQLRAMQEMEAEELRSSCAALDTDTRRVHKTLAKTKNRITATQTAVKNRIDEIREKFLSSFVVADAQNLIELLNEEIESRRTRGAEEVNSAIATKGEMLKQRYDTVAADTRTKYSKILRQKVS</sequence>
<dbReference type="InParanoid" id="H3HE98"/>
<keyword evidence="1" id="KW-0175">Coiled coil</keyword>
<reference evidence="3" key="1">
    <citation type="journal article" date="2006" name="Science">
        <title>Phytophthora genome sequences uncover evolutionary origins and mechanisms of pathogenesis.</title>
        <authorList>
            <person name="Tyler B.M."/>
            <person name="Tripathy S."/>
            <person name="Zhang X."/>
            <person name="Dehal P."/>
            <person name="Jiang R.H."/>
            <person name="Aerts A."/>
            <person name="Arredondo F.D."/>
            <person name="Baxter L."/>
            <person name="Bensasson D."/>
            <person name="Beynon J.L."/>
            <person name="Chapman J."/>
            <person name="Damasceno C.M."/>
            <person name="Dorrance A.E."/>
            <person name="Dou D."/>
            <person name="Dickerman A.W."/>
            <person name="Dubchak I.L."/>
            <person name="Garbelotto M."/>
            <person name="Gijzen M."/>
            <person name="Gordon S.G."/>
            <person name="Govers F."/>
            <person name="Grunwald N.J."/>
            <person name="Huang W."/>
            <person name="Ivors K.L."/>
            <person name="Jones R.W."/>
            <person name="Kamoun S."/>
            <person name="Krampis K."/>
            <person name="Lamour K.H."/>
            <person name="Lee M.K."/>
            <person name="McDonald W.H."/>
            <person name="Medina M."/>
            <person name="Meijer H.J."/>
            <person name="Nordberg E.K."/>
            <person name="Maclean D.J."/>
            <person name="Ospina-Giraldo M.D."/>
            <person name="Morris P.F."/>
            <person name="Phuntumart V."/>
            <person name="Putnam N.H."/>
            <person name="Rash S."/>
            <person name="Rose J.K."/>
            <person name="Sakihama Y."/>
            <person name="Salamov A.A."/>
            <person name="Savidor A."/>
            <person name="Scheuring C.F."/>
            <person name="Smith B.M."/>
            <person name="Sobral B.W."/>
            <person name="Terry A."/>
            <person name="Torto-Alalibo T.A."/>
            <person name="Win J."/>
            <person name="Xu Z."/>
            <person name="Zhang H."/>
            <person name="Grigoriev I.V."/>
            <person name="Rokhsar D.S."/>
            <person name="Boore J.L."/>
        </authorList>
    </citation>
    <scope>NUCLEOTIDE SEQUENCE [LARGE SCALE GENOMIC DNA]</scope>
    <source>
        <strain evidence="3">Pr102</strain>
    </source>
</reference>
<dbReference type="STRING" id="164328.H3HE98"/>
<organism evidence="2 3">
    <name type="scientific">Phytophthora ramorum</name>
    <name type="common">Sudden oak death agent</name>
    <dbReference type="NCBI Taxonomy" id="164328"/>
    <lineage>
        <taxon>Eukaryota</taxon>
        <taxon>Sar</taxon>
        <taxon>Stramenopiles</taxon>
        <taxon>Oomycota</taxon>
        <taxon>Peronosporomycetes</taxon>
        <taxon>Peronosporales</taxon>
        <taxon>Peronosporaceae</taxon>
        <taxon>Phytophthora</taxon>
    </lineage>
</organism>
<dbReference type="EnsemblProtists" id="Phyra96926">
    <property type="protein sequence ID" value="Phyra96926"/>
    <property type="gene ID" value="Phyra96926"/>
</dbReference>
<dbReference type="VEuPathDB" id="FungiDB:KRP23_4610"/>
<name>H3HE98_PHYRM</name>
<dbReference type="EMBL" id="DS566119">
    <property type="status" value="NOT_ANNOTATED_CDS"/>
    <property type="molecule type" value="Genomic_DNA"/>
</dbReference>
<accession>H3HE98</accession>